<keyword evidence="2" id="KW-1185">Reference proteome</keyword>
<proteinExistence type="predicted"/>
<sequence>MSYEVTRSTATCNPPPIGERRRPHVLPTEALHVGRISPGFVQSSHGLAHAATHRTEHCSGFRAAPNAQAADGRGRTGDASAGSGPDKDFGSIRVLQQ</sequence>
<accession>A0ACC2I3V5</accession>
<evidence type="ECO:0000313" key="2">
    <source>
        <dbReference type="Proteomes" id="UP001153331"/>
    </source>
</evidence>
<comment type="caution">
    <text evidence="1">The sequence shown here is derived from an EMBL/GenBank/DDBJ whole genome shotgun (WGS) entry which is preliminary data.</text>
</comment>
<name>A0ACC2I3V5_9PLEO</name>
<protein>
    <submittedName>
        <fullName evidence="1">Uncharacterized protein</fullName>
    </submittedName>
</protein>
<dbReference type="EMBL" id="JAPHNI010000544">
    <property type="protein sequence ID" value="KAJ8110022.1"/>
    <property type="molecule type" value="Genomic_DNA"/>
</dbReference>
<reference evidence="1" key="1">
    <citation type="submission" date="2022-11" db="EMBL/GenBank/DDBJ databases">
        <title>Genome Sequence of Boeremia exigua.</title>
        <authorList>
            <person name="Buettner E."/>
        </authorList>
    </citation>
    <scope>NUCLEOTIDE SEQUENCE</scope>
    <source>
        <strain evidence="1">CU02</strain>
    </source>
</reference>
<organism evidence="1 2">
    <name type="scientific">Boeremia exigua</name>
    <dbReference type="NCBI Taxonomy" id="749465"/>
    <lineage>
        <taxon>Eukaryota</taxon>
        <taxon>Fungi</taxon>
        <taxon>Dikarya</taxon>
        <taxon>Ascomycota</taxon>
        <taxon>Pezizomycotina</taxon>
        <taxon>Dothideomycetes</taxon>
        <taxon>Pleosporomycetidae</taxon>
        <taxon>Pleosporales</taxon>
        <taxon>Pleosporineae</taxon>
        <taxon>Didymellaceae</taxon>
        <taxon>Boeremia</taxon>
    </lineage>
</organism>
<evidence type="ECO:0000313" key="1">
    <source>
        <dbReference type="EMBL" id="KAJ8110022.1"/>
    </source>
</evidence>
<gene>
    <name evidence="1" type="ORF">OPT61_g7021</name>
</gene>
<dbReference type="Proteomes" id="UP001153331">
    <property type="component" value="Unassembled WGS sequence"/>
</dbReference>